<evidence type="ECO:0000259" key="4">
    <source>
        <dbReference type="PROSITE" id="PS50268"/>
    </source>
</evidence>
<dbReference type="RefSeq" id="WP_175478633.1">
    <property type="nucleotide sequence ID" value="NZ_FMXQ01000027.1"/>
</dbReference>
<dbReference type="InterPro" id="IPR015943">
    <property type="entry name" value="WD40/YVTN_repeat-like_dom_sf"/>
</dbReference>
<dbReference type="Proteomes" id="UP000199071">
    <property type="component" value="Unassembled WGS sequence"/>
</dbReference>
<feature type="non-terminal residue" evidence="5">
    <location>
        <position position="496"/>
    </location>
</feature>
<feature type="domain" description="Cadherin" evidence="4">
    <location>
        <begin position="390"/>
        <end position="464"/>
    </location>
</feature>
<dbReference type="GO" id="GO:0007156">
    <property type="term" value="P:homophilic cell adhesion via plasma membrane adhesion molecules"/>
    <property type="evidence" value="ECO:0007669"/>
    <property type="project" value="InterPro"/>
</dbReference>
<feature type="region of interest" description="Disordered" evidence="3">
    <location>
        <begin position="475"/>
        <end position="496"/>
    </location>
</feature>
<comment type="similarity">
    <text evidence="1">Belongs to the cycloisomerase 2 family.</text>
</comment>
<dbReference type="SUPFAM" id="SSF49313">
    <property type="entry name" value="Cadherin-like"/>
    <property type="match status" value="1"/>
</dbReference>
<name>A0A1G6EQK6_9HYPH</name>
<dbReference type="InterPro" id="IPR050282">
    <property type="entry name" value="Cycloisomerase_2"/>
</dbReference>
<protein>
    <submittedName>
        <fullName evidence="5">6-phosphogluconolactonase, cycloisomerase 2 family</fullName>
    </submittedName>
</protein>
<dbReference type="InterPro" id="IPR002126">
    <property type="entry name" value="Cadherin-like_dom"/>
</dbReference>
<dbReference type="SUPFAM" id="SSF75011">
    <property type="entry name" value="3-carboxy-cis,cis-mucoante lactonizing enzyme"/>
    <property type="match status" value="1"/>
</dbReference>
<dbReference type="PROSITE" id="PS50268">
    <property type="entry name" value="CADHERIN_2"/>
    <property type="match status" value="1"/>
</dbReference>
<dbReference type="Gene3D" id="2.130.10.10">
    <property type="entry name" value="YVTN repeat-like/Quinoprotein amine dehydrogenase"/>
    <property type="match status" value="1"/>
</dbReference>
<dbReference type="PANTHER" id="PTHR30344">
    <property type="entry name" value="6-PHOSPHOGLUCONOLACTONASE-RELATED"/>
    <property type="match status" value="1"/>
</dbReference>
<keyword evidence="5" id="KW-0413">Isomerase</keyword>
<dbReference type="GO" id="GO:0017057">
    <property type="term" value="F:6-phosphogluconolactonase activity"/>
    <property type="evidence" value="ECO:0007669"/>
    <property type="project" value="TreeGrafter"/>
</dbReference>
<dbReference type="CDD" id="cd11304">
    <property type="entry name" value="Cadherin_repeat"/>
    <property type="match status" value="1"/>
</dbReference>
<dbReference type="AlphaFoldDB" id="A0A1G6EQK6"/>
<keyword evidence="6" id="KW-1185">Reference proteome</keyword>
<dbReference type="GO" id="GO:0006006">
    <property type="term" value="P:glucose metabolic process"/>
    <property type="evidence" value="ECO:0007669"/>
    <property type="project" value="UniProtKB-KW"/>
</dbReference>
<dbReference type="STRING" id="665467.SAMN02982931_04820"/>
<evidence type="ECO:0000256" key="1">
    <source>
        <dbReference type="ARBA" id="ARBA00005564"/>
    </source>
</evidence>
<proteinExistence type="inferred from homology"/>
<keyword evidence="2" id="KW-0119">Carbohydrate metabolism</keyword>
<gene>
    <name evidence="5" type="ORF">SAMN02982931_04820</name>
</gene>
<keyword evidence="2" id="KW-0313">Glucose metabolism</keyword>
<dbReference type="GO" id="GO:0016020">
    <property type="term" value="C:membrane"/>
    <property type="evidence" value="ECO:0007669"/>
    <property type="project" value="InterPro"/>
</dbReference>
<sequence length="496" mass="50254">MALELINTDSMDTQQTFGIDQPKSVSFRTIDGTTYLFVAGKGDEIGSASVFSMGSDGVLTSIQHVFDGGPLELEGAASAVTAEIEGTVYLFVAGTTDDGLSVFAVGEDGRLTNVDNVADDGTLRLNGVNSVATATFGDTTFLIVASRIDGGISSYSIAANGTLAEVQSIADDGTLFTDGSSAVHVAVIDSLTYAFVAGSTDSGVSVFRVASDGTMTNVDNVGDGGDLELSSAGAVTTALVGDTTYLFVAGYSDSGISVFAVASDGTLSNVDNVSDDGTVNLALASGLTTAVIDGVTYLFATGQNDDGFSVFEVAGNGTLINVANIADAGALELRGPSGLATVEIDGVLYLAVAGRLDNGVSVFRTEHNIIDEAAEVVEVAENGTAVVTVDKLYDDDTLAYTITGGDDAALFSVDAATGAVTFIDAPDFEAPQDADGDNIYDIEVTADDGIITEAKALAIEITDVGGLDISGTKTGETLTGGGEEDTIAGRGGKDIL</sequence>
<dbReference type="EMBL" id="FMXQ01000027">
    <property type="protein sequence ID" value="SDB59714.1"/>
    <property type="molecule type" value="Genomic_DNA"/>
</dbReference>
<evidence type="ECO:0000313" key="6">
    <source>
        <dbReference type="Proteomes" id="UP000199071"/>
    </source>
</evidence>
<reference evidence="5 6" key="1">
    <citation type="submission" date="2016-10" db="EMBL/GenBank/DDBJ databases">
        <authorList>
            <person name="de Groot N.N."/>
        </authorList>
    </citation>
    <scope>NUCLEOTIDE SEQUENCE [LARGE SCALE GENOMIC DNA]</scope>
    <source>
        <strain evidence="5 6">ATCC 35022</strain>
    </source>
</reference>
<dbReference type="PANTHER" id="PTHR30344:SF1">
    <property type="entry name" value="6-PHOSPHOGLUCONOLACTONASE"/>
    <property type="match status" value="1"/>
</dbReference>
<accession>A0A1G6EQK6</accession>
<evidence type="ECO:0000256" key="3">
    <source>
        <dbReference type="SAM" id="MobiDB-lite"/>
    </source>
</evidence>
<evidence type="ECO:0000256" key="2">
    <source>
        <dbReference type="ARBA" id="ARBA00022526"/>
    </source>
</evidence>
<evidence type="ECO:0000313" key="5">
    <source>
        <dbReference type="EMBL" id="SDB59714.1"/>
    </source>
</evidence>
<organism evidence="5 6">
    <name type="scientific">Bauldia litoralis</name>
    <dbReference type="NCBI Taxonomy" id="665467"/>
    <lineage>
        <taxon>Bacteria</taxon>
        <taxon>Pseudomonadati</taxon>
        <taxon>Pseudomonadota</taxon>
        <taxon>Alphaproteobacteria</taxon>
        <taxon>Hyphomicrobiales</taxon>
        <taxon>Kaistiaceae</taxon>
        <taxon>Bauldia</taxon>
    </lineage>
</organism>
<dbReference type="Pfam" id="PF10282">
    <property type="entry name" value="Lactonase"/>
    <property type="match status" value="1"/>
</dbReference>
<dbReference type="InterPro" id="IPR015919">
    <property type="entry name" value="Cadherin-like_sf"/>
</dbReference>
<dbReference type="Gene3D" id="2.60.40.60">
    <property type="entry name" value="Cadherins"/>
    <property type="match status" value="1"/>
</dbReference>
<dbReference type="InterPro" id="IPR019405">
    <property type="entry name" value="Lactonase_7-beta_prop"/>
</dbReference>
<dbReference type="GO" id="GO:0016853">
    <property type="term" value="F:isomerase activity"/>
    <property type="evidence" value="ECO:0007669"/>
    <property type="project" value="UniProtKB-KW"/>
</dbReference>
<dbReference type="GO" id="GO:0005509">
    <property type="term" value="F:calcium ion binding"/>
    <property type="evidence" value="ECO:0007669"/>
    <property type="project" value="InterPro"/>
</dbReference>